<dbReference type="InterPro" id="IPR036390">
    <property type="entry name" value="WH_DNA-bd_sf"/>
</dbReference>
<dbReference type="SUPFAM" id="SSF46785">
    <property type="entry name" value="Winged helix' DNA-binding domain"/>
    <property type="match status" value="1"/>
</dbReference>
<dbReference type="EMBL" id="JARLKZ010000023">
    <property type="protein sequence ID" value="MEC0243263.1"/>
    <property type="molecule type" value="Genomic_DNA"/>
</dbReference>
<proteinExistence type="predicted"/>
<gene>
    <name evidence="1" type="ORF">P4H66_25955</name>
</gene>
<dbReference type="Gene3D" id="1.10.10.10">
    <property type="entry name" value="Winged helix-like DNA-binding domain superfamily/Winged helix DNA-binding domain"/>
    <property type="match status" value="1"/>
</dbReference>
<organism evidence="1 2">
    <name type="scientific">Paenibacillus dokdonensis</name>
    <dbReference type="NCBI Taxonomy" id="2567944"/>
    <lineage>
        <taxon>Bacteria</taxon>
        <taxon>Bacillati</taxon>
        <taxon>Bacillota</taxon>
        <taxon>Bacilli</taxon>
        <taxon>Bacillales</taxon>
        <taxon>Paenibacillaceae</taxon>
        <taxon>Paenibacillus</taxon>
    </lineage>
</organism>
<evidence type="ECO:0000313" key="2">
    <source>
        <dbReference type="Proteomes" id="UP001344632"/>
    </source>
</evidence>
<dbReference type="Pfam" id="PF09639">
    <property type="entry name" value="YjcQ"/>
    <property type="match status" value="1"/>
</dbReference>
<dbReference type="InterPro" id="IPR036388">
    <property type="entry name" value="WH-like_DNA-bd_sf"/>
</dbReference>
<comment type="caution">
    <text evidence="1">The sequence shown here is derived from an EMBL/GenBank/DDBJ whole genome shotgun (WGS) entry which is preliminary data.</text>
</comment>
<reference evidence="1 2" key="1">
    <citation type="submission" date="2023-03" db="EMBL/GenBank/DDBJ databases">
        <title>Bacillus Genome Sequencing.</title>
        <authorList>
            <person name="Dunlap C."/>
        </authorList>
    </citation>
    <scope>NUCLEOTIDE SEQUENCE [LARGE SCALE GENOMIC DNA]</scope>
    <source>
        <strain evidence="1 2">BD-525</strain>
    </source>
</reference>
<accession>A0ABU6GVL2</accession>
<sequence length="135" mass="15688">MERPKTWMWGHPAIINLLRRELAKRNRIGKRSLFQPIPAVKAYRSQVRYAILKEVNEGSTPLTEDSFGVSEGELDDAVHFLSREKYLVGVSWAENRPHLHKIGPSLTEQGEQYLKENSLLSYKGLKEEAWEWIKL</sequence>
<protein>
    <submittedName>
        <fullName evidence="1">YjcQ family protein</fullName>
    </submittedName>
</protein>
<name>A0ABU6GVL2_9BACL</name>
<dbReference type="RefSeq" id="WP_326090991.1">
    <property type="nucleotide sequence ID" value="NZ_JARLKZ010000023.1"/>
</dbReference>
<evidence type="ECO:0000313" key="1">
    <source>
        <dbReference type="EMBL" id="MEC0243263.1"/>
    </source>
</evidence>
<keyword evidence="2" id="KW-1185">Reference proteome</keyword>
<dbReference type="Proteomes" id="UP001344632">
    <property type="component" value="Unassembled WGS sequence"/>
</dbReference>
<dbReference type="InterPro" id="IPR018597">
    <property type="entry name" value="Phage_Tuc2009_YjcQ"/>
</dbReference>